<evidence type="ECO:0000259" key="5">
    <source>
        <dbReference type="Pfam" id="PF00675"/>
    </source>
</evidence>
<dbReference type="InterPro" id="IPR001431">
    <property type="entry name" value="Pept_M16_Zn_BS"/>
</dbReference>
<evidence type="ECO:0000259" key="6">
    <source>
        <dbReference type="Pfam" id="PF05193"/>
    </source>
</evidence>
<comment type="caution">
    <text evidence="7">The sequence shown here is derived from an EMBL/GenBank/DDBJ whole genome shotgun (WGS) entry which is preliminary data.</text>
</comment>
<accession>A0ABT3FSC7</accession>
<evidence type="ECO:0000313" key="8">
    <source>
        <dbReference type="Proteomes" id="UP001207930"/>
    </source>
</evidence>
<protein>
    <submittedName>
        <fullName evidence="7">Insulinase family protein</fullName>
    </submittedName>
</protein>
<dbReference type="RefSeq" id="WP_264502427.1">
    <property type="nucleotide sequence ID" value="NZ_JAPDDS010000010.1"/>
</dbReference>
<dbReference type="Pfam" id="PF05193">
    <property type="entry name" value="Peptidase_M16_C"/>
    <property type="match status" value="2"/>
</dbReference>
<organism evidence="7 8">
    <name type="scientific">Luteolibacter flavescens</name>
    <dbReference type="NCBI Taxonomy" id="1859460"/>
    <lineage>
        <taxon>Bacteria</taxon>
        <taxon>Pseudomonadati</taxon>
        <taxon>Verrucomicrobiota</taxon>
        <taxon>Verrucomicrobiia</taxon>
        <taxon>Verrucomicrobiales</taxon>
        <taxon>Verrucomicrobiaceae</taxon>
        <taxon>Luteolibacter</taxon>
    </lineage>
</organism>
<dbReference type="Gene3D" id="3.30.830.10">
    <property type="entry name" value="Metalloenzyme, LuxS/M16 peptidase-like"/>
    <property type="match status" value="4"/>
</dbReference>
<evidence type="ECO:0000256" key="1">
    <source>
        <dbReference type="ARBA" id="ARBA00001947"/>
    </source>
</evidence>
<comment type="similarity">
    <text evidence="2 3">Belongs to the peptidase M16 family.</text>
</comment>
<dbReference type="Pfam" id="PF00675">
    <property type="entry name" value="Peptidase_M16"/>
    <property type="match status" value="2"/>
</dbReference>
<feature type="domain" description="Peptidase M16 N-terminal" evidence="5">
    <location>
        <begin position="48"/>
        <end position="193"/>
    </location>
</feature>
<feature type="signal peptide" evidence="4">
    <location>
        <begin position="1"/>
        <end position="20"/>
    </location>
</feature>
<dbReference type="SUPFAM" id="SSF63411">
    <property type="entry name" value="LuxS/MPP-like metallohydrolase"/>
    <property type="match status" value="4"/>
</dbReference>
<keyword evidence="8" id="KW-1185">Reference proteome</keyword>
<feature type="domain" description="Peptidase M16 C-terminal" evidence="6">
    <location>
        <begin position="205"/>
        <end position="380"/>
    </location>
</feature>
<sequence>MRIRSGILFLASFHCLPLSAAVDGFTKVKSSGGVTEYRMEANGLTVLLAPMEQVPAATFSITYRVGSRDESYGTTGSAHLLEHMMFKGTPAHNKEAGNGIDQTLEGIGASTNATTSWDRTNYATTLPVEHLPVIIGLEADRMRNLRLREEDRRPEMQVVMDEFFLAEDDPVSALDREIWATAYQAHPYHHSVLGWRSDVETVPISKLREFYDAYYWPDNATVTVTGGFRDEDTVLREIQSRFGAIPKAPQPIPVVRSKEPLQTGQRRFEMKRAVESGVVTIAFKSPEARHPDFPALMVLCDILANGQNSHFYEKLTETGLALDTTAAPMPTVDPSLLLITSELAENATHEKTEQGIRKILREIIDKGVNETEVRIAKTRLLAQAGFDLDGTHALDAVLTESIAAGDWTIYQTRGEALKKVSAADVQRVAKDWLREDRSTVGWLVPDEAAPAAKAAPAPEVAAAEIAPLLLPEPPPAAEAEGHKIASRVVRGTVAGLDLVVCPSGHNGVVHLTGSLHVGSPADQPVASFVAAMIERGTLKHDATKIGEMLDETGSTLEFDVRDGFLHFTGRCFADHLPRLLSLLAEQLREPSFPEKEVGLIRDQLLSEIALSRSNTGEQANLAFNRALHPAGHADRLPDADESAARIKAIRRDDLIAFHKQWFGPASAVVVITGDAQPGACRELVEKSFGDWSGGQPVPTGEPASAPTAPLEVKVPLPGKESVRVILGQPCQLSPGDEDALALSLASAALGDGFTSRLVHTVRDTEGLTYGVRCLLSTKAKGDSTWLITASFSPDLQERGIGSIRREFVRWHRDGITETEFLYRKSAMAGTSRVELATSGGLAASLHDCIRRGLPLEWIDEYPARIGALTREKVNAAIRKYVSPERMLEVKCGDLR</sequence>
<dbReference type="InterPro" id="IPR007863">
    <property type="entry name" value="Peptidase_M16_C"/>
</dbReference>
<evidence type="ECO:0000313" key="7">
    <source>
        <dbReference type="EMBL" id="MCW1886470.1"/>
    </source>
</evidence>
<evidence type="ECO:0000256" key="2">
    <source>
        <dbReference type="ARBA" id="ARBA00007261"/>
    </source>
</evidence>
<feature type="domain" description="Peptidase M16 N-terminal" evidence="5">
    <location>
        <begin position="517"/>
        <end position="615"/>
    </location>
</feature>
<proteinExistence type="inferred from homology"/>
<keyword evidence="4" id="KW-0732">Signal</keyword>
<reference evidence="7 8" key="1">
    <citation type="submission" date="2022-10" db="EMBL/GenBank/DDBJ databases">
        <title>Luteolibacter flavescens strain MCCC 1K03193, whole genome shotgun sequencing project.</title>
        <authorList>
            <person name="Zhao G."/>
            <person name="Shen L."/>
        </authorList>
    </citation>
    <scope>NUCLEOTIDE SEQUENCE [LARGE SCALE GENOMIC DNA]</scope>
    <source>
        <strain evidence="7 8">MCCC 1K03193</strain>
    </source>
</reference>
<evidence type="ECO:0000256" key="4">
    <source>
        <dbReference type="SAM" id="SignalP"/>
    </source>
</evidence>
<dbReference type="PANTHER" id="PTHR11851">
    <property type="entry name" value="METALLOPROTEASE"/>
    <property type="match status" value="1"/>
</dbReference>
<feature type="domain" description="Peptidase M16 C-terminal" evidence="6">
    <location>
        <begin position="649"/>
        <end position="825"/>
    </location>
</feature>
<dbReference type="InterPro" id="IPR050361">
    <property type="entry name" value="MPP/UQCRC_Complex"/>
</dbReference>
<dbReference type="PANTHER" id="PTHR11851:SF49">
    <property type="entry name" value="MITOCHONDRIAL-PROCESSING PEPTIDASE SUBUNIT ALPHA"/>
    <property type="match status" value="1"/>
</dbReference>
<dbReference type="InterPro" id="IPR011765">
    <property type="entry name" value="Pept_M16_N"/>
</dbReference>
<dbReference type="PROSITE" id="PS00143">
    <property type="entry name" value="INSULINASE"/>
    <property type="match status" value="1"/>
</dbReference>
<dbReference type="EMBL" id="JAPDDS010000010">
    <property type="protein sequence ID" value="MCW1886470.1"/>
    <property type="molecule type" value="Genomic_DNA"/>
</dbReference>
<gene>
    <name evidence="7" type="ORF">OKA04_17155</name>
</gene>
<dbReference type="Proteomes" id="UP001207930">
    <property type="component" value="Unassembled WGS sequence"/>
</dbReference>
<feature type="chain" id="PRO_5046153873" evidence="4">
    <location>
        <begin position="21"/>
        <end position="895"/>
    </location>
</feature>
<dbReference type="InterPro" id="IPR011249">
    <property type="entry name" value="Metalloenz_LuxS/M16"/>
</dbReference>
<evidence type="ECO:0000256" key="3">
    <source>
        <dbReference type="RuleBase" id="RU004447"/>
    </source>
</evidence>
<name>A0ABT3FSC7_9BACT</name>
<comment type="cofactor">
    <cofactor evidence="1">
        <name>Zn(2+)</name>
        <dbReference type="ChEBI" id="CHEBI:29105"/>
    </cofactor>
</comment>